<evidence type="ECO:0000256" key="2">
    <source>
        <dbReference type="ARBA" id="ARBA00022630"/>
    </source>
</evidence>
<evidence type="ECO:0000256" key="1">
    <source>
        <dbReference type="ARBA" id="ARBA00001974"/>
    </source>
</evidence>
<keyword evidence="2" id="KW-0285">Flavoprotein</keyword>
<protein>
    <submittedName>
        <fullName evidence="7">Monooxygenase</fullName>
    </submittedName>
</protein>
<dbReference type="EMBL" id="PZKE01000006">
    <property type="protein sequence ID" value="PTE14766.1"/>
    <property type="molecule type" value="Genomic_DNA"/>
</dbReference>
<evidence type="ECO:0000313" key="7">
    <source>
        <dbReference type="EMBL" id="PTE14766.1"/>
    </source>
</evidence>
<dbReference type="AlphaFoldDB" id="A0A2T4JA29"/>
<reference evidence="7 8" key="1">
    <citation type="submission" date="2018-03" db="EMBL/GenBank/DDBJ databases">
        <title>Rhodobacter blasticus.</title>
        <authorList>
            <person name="Meyer T.E."/>
            <person name="Miller S."/>
            <person name="Lodha T."/>
            <person name="Gandham S."/>
            <person name="Chintalapati S."/>
            <person name="Chintalapati V.R."/>
        </authorList>
    </citation>
    <scope>NUCLEOTIDE SEQUENCE [LARGE SCALE GENOMIC DNA]</scope>
    <source>
        <strain evidence="7 8">DSM 2131</strain>
    </source>
</reference>
<keyword evidence="5 7" id="KW-0503">Monooxygenase</keyword>
<evidence type="ECO:0000256" key="3">
    <source>
        <dbReference type="ARBA" id="ARBA00022827"/>
    </source>
</evidence>
<keyword evidence="4" id="KW-0560">Oxidoreductase</keyword>
<dbReference type="PANTHER" id="PTHR13789">
    <property type="entry name" value="MONOOXYGENASE"/>
    <property type="match status" value="1"/>
</dbReference>
<dbReference type="InterPro" id="IPR002938">
    <property type="entry name" value="FAD-bd"/>
</dbReference>
<evidence type="ECO:0000256" key="5">
    <source>
        <dbReference type="ARBA" id="ARBA00023033"/>
    </source>
</evidence>
<gene>
    <name evidence="7" type="ORF">C5F44_08140</name>
</gene>
<dbReference type="SUPFAM" id="SSF54373">
    <property type="entry name" value="FAD-linked reductases, C-terminal domain"/>
    <property type="match status" value="1"/>
</dbReference>
<dbReference type="Gene3D" id="3.50.50.60">
    <property type="entry name" value="FAD/NAD(P)-binding domain"/>
    <property type="match status" value="1"/>
</dbReference>
<dbReference type="InterPro" id="IPR050493">
    <property type="entry name" value="FAD-dep_Monooxygenase_BioMet"/>
</dbReference>
<evidence type="ECO:0000313" key="8">
    <source>
        <dbReference type="Proteomes" id="UP000241362"/>
    </source>
</evidence>
<accession>A0A2T4JA29</accession>
<keyword evidence="8" id="KW-1185">Reference proteome</keyword>
<sequence>MSLKGRSVIVVGAGVAGLAAARALALRGAHVTVLEQADAIREVGAGLQISPNGAAVLKALGLAQELERVSTRAVAVELRDGLDGSLVTRLDVAKLRPEQGYHFLHRADLIDLVLQGARDAGAELRLLQKVEAVDLSGPRPRLHMATGAEIEAELLIGADGLHSQVRAALNGKVAPFFTHQVAWRTLVPCEPGAPAVAEVHMGPGRHLVSYPLRGGTLRNIVAVEERRRWVEEGWSLRDDPMELRVAFESYGARVQGWLEQAQDVWLWGLFRHPVARQWQRVLPQGAVAILGDAAHPTLPFLAQGASMGLEDAWVLADSLATKGVGEAGLSEYQARRAPRATRIVEAANRNARAYHLSGPLRSLAHLGLRIGGAVAPQAALGRFDWLYGHDVTRAG</sequence>
<dbReference type="SUPFAM" id="SSF51905">
    <property type="entry name" value="FAD/NAD(P)-binding domain"/>
    <property type="match status" value="1"/>
</dbReference>
<proteinExistence type="predicted"/>
<dbReference type="GO" id="GO:0071949">
    <property type="term" value="F:FAD binding"/>
    <property type="evidence" value="ECO:0007669"/>
    <property type="project" value="InterPro"/>
</dbReference>
<dbReference type="PRINTS" id="PR00420">
    <property type="entry name" value="RNGMNOXGNASE"/>
</dbReference>
<keyword evidence="3" id="KW-0274">FAD</keyword>
<dbReference type="PANTHER" id="PTHR13789:SF318">
    <property type="entry name" value="GERANYLGERANYL DIPHOSPHATE REDUCTASE"/>
    <property type="match status" value="1"/>
</dbReference>
<dbReference type="RefSeq" id="WP_107673018.1">
    <property type="nucleotide sequence ID" value="NZ_PZKE01000006.1"/>
</dbReference>
<dbReference type="GO" id="GO:0004497">
    <property type="term" value="F:monooxygenase activity"/>
    <property type="evidence" value="ECO:0007669"/>
    <property type="project" value="UniProtKB-KW"/>
</dbReference>
<feature type="domain" description="FAD-binding" evidence="6">
    <location>
        <begin position="7"/>
        <end position="346"/>
    </location>
</feature>
<comment type="caution">
    <text evidence="7">The sequence shown here is derived from an EMBL/GenBank/DDBJ whole genome shotgun (WGS) entry which is preliminary data.</text>
</comment>
<organism evidence="7 8">
    <name type="scientific">Fuscovulum blasticum DSM 2131</name>
    <dbReference type="NCBI Taxonomy" id="1188250"/>
    <lineage>
        <taxon>Bacteria</taxon>
        <taxon>Pseudomonadati</taxon>
        <taxon>Pseudomonadota</taxon>
        <taxon>Alphaproteobacteria</taxon>
        <taxon>Rhodobacterales</taxon>
        <taxon>Paracoccaceae</taxon>
        <taxon>Pseudogemmobacter</taxon>
    </lineage>
</organism>
<dbReference type="Proteomes" id="UP000241362">
    <property type="component" value="Unassembled WGS sequence"/>
</dbReference>
<evidence type="ECO:0000256" key="4">
    <source>
        <dbReference type="ARBA" id="ARBA00023002"/>
    </source>
</evidence>
<dbReference type="InterPro" id="IPR036188">
    <property type="entry name" value="FAD/NAD-bd_sf"/>
</dbReference>
<name>A0A2T4JA29_FUSBL</name>
<evidence type="ECO:0000259" key="6">
    <source>
        <dbReference type="Pfam" id="PF01494"/>
    </source>
</evidence>
<dbReference type="Pfam" id="PF01494">
    <property type="entry name" value="FAD_binding_3"/>
    <property type="match status" value="1"/>
</dbReference>
<comment type="cofactor">
    <cofactor evidence="1">
        <name>FAD</name>
        <dbReference type="ChEBI" id="CHEBI:57692"/>
    </cofactor>
</comment>